<reference evidence="4" key="1">
    <citation type="submission" date="2019-05" db="EMBL/GenBank/DDBJ databases">
        <title>Complete genome sequencing of Absiella argi strain JCM 30884.</title>
        <authorList>
            <person name="Sakamoto M."/>
            <person name="Murakami T."/>
            <person name="Mori H."/>
        </authorList>
    </citation>
    <scope>NUCLEOTIDE SEQUENCE [LARGE SCALE GENOMIC DNA]</scope>
    <source>
        <strain evidence="4">JCM 30884</strain>
    </source>
</reference>
<dbReference type="InterPro" id="IPR027417">
    <property type="entry name" value="P-loop_NTPase"/>
</dbReference>
<evidence type="ECO:0000256" key="1">
    <source>
        <dbReference type="SAM" id="MobiDB-lite"/>
    </source>
</evidence>
<dbReference type="AlphaFoldDB" id="A0A6N4TEZ2"/>
<dbReference type="Gene3D" id="6.10.140.2170">
    <property type="match status" value="1"/>
</dbReference>
<keyword evidence="4" id="KW-1185">Reference proteome</keyword>
<feature type="region of interest" description="Disordered" evidence="1">
    <location>
        <begin position="104"/>
        <end position="126"/>
    </location>
</feature>
<protein>
    <recommendedName>
        <fullName evidence="5">TraG P-loop domain-containing protein</fullName>
    </recommendedName>
</protein>
<evidence type="ECO:0000313" key="4">
    <source>
        <dbReference type="Proteomes" id="UP000464754"/>
    </source>
</evidence>
<dbReference type="KEGG" id="aarg:Aargi30884_01800"/>
<dbReference type="PANTHER" id="PTHR30121">
    <property type="entry name" value="UNCHARACTERIZED PROTEIN YJGR-RELATED"/>
    <property type="match status" value="1"/>
</dbReference>
<dbReference type="Gene3D" id="1.10.8.730">
    <property type="match status" value="1"/>
</dbReference>
<dbReference type="SUPFAM" id="SSF52540">
    <property type="entry name" value="P-loop containing nucleoside triphosphate hydrolases"/>
    <property type="match status" value="1"/>
</dbReference>
<keyword evidence="2" id="KW-1133">Transmembrane helix</keyword>
<dbReference type="RefSeq" id="WP_163051270.1">
    <property type="nucleotide sequence ID" value="NZ_AP019695.1"/>
</dbReference>
<evidence type="ECO:0008006" key="5">
    <source>
        <dbReference type="Google" id="ProtNLM"/>
    </source>
</evidence>
<gene>
    <name evidence="3" type="ORF">Aargi30884_01800</name>
</gene>
<dbReference type="PANTHER" id="PTHR30121:SF6">
    <property type="entry name" value="SLR6007 PROTEIN"/>
    <property type="match status" value="1"/>
</dbReference>
<keyword evidence="2" id="KW-0812">Transmembrane</keyword>
<feature type="transmembrane region" description="Helical" evidence="2">
    <location>
        <begin position="29"/>
        <end position="61"/>
    </location>
</feature>
<proteinExistence type="predicted"/>
<name>A0A6N4TEZ2_9FIRM</name>
<accession>A0A6N4TEZ2</accession>
<evidence type="ECO:0000313" key="3">
    <source>
        <dbReference type="EMBL" id="BBK21277.1"/>
    </source>
</evidence>
<evidence type="ECO:0000256" key="2">
    <source>
        <dbReference type="SAM" id="Phobius"/>
    </source>
</evidence>
<dbReference type="Gene3D" id="3.40.50.300">
    <property type="entry name" value="P-loop containing nucleotide triphosphate hydrolases"/>
    <property type="match status" value="1"/>
</dbReference>
<dbReference type="InterPro" id="IPR051162">
    <property type="entry name" value="T4SS_component"/>
</dbReference>
<organism evidence="3 4">
    <name type="scientific">Amedibacterium intestinale</name>
    <dbReference type="NCBI Taxonomy" id="2583452"/>
    <lineage>
        <taxon>Bacteria</taxon>
        <taxon>Bacillati</taxon>
        <taxon>Bacillota</taxon>
        <taxon>Erysipelotrichia</taxon>
        <taxon>Erysipelotrichales</taxon>
        <taxon>Erysipelotrichaceae</taxon>
        <taxon>Amedibacterium</taxon>
    </lineage>
</organism>
<dbReference type="EMBL" id="AP019695">
    <property type="protein sequence ID" value="BBK21277.1"/>
    <property type="molecule type" value="Genomic_DNA"/>
</dbReference>
<keyword evidence="2" id="KW-0472">Membrane</keyword>
<dbReference type="Proteomes" id="UP000464754">
    <property type="component" value="Chromosome"/>
</dbReference>
<sequence length="916" mass="106576">MEKQHKKKYLYPGYANSMLTIKGLYIYEWMIAIGGLSVCMFVFSYIGLVYGLIWIGLVYIVCVRGGESRQNHLMQVISIIQFSLSQKIYIRREREDIELQKEKEENKKKRKNKEKEPKKKKNKEKEKKMQDLFPFLEIRENKVYMEDGSVYAFLRLEANQLNFLNYAEVDALMESLGKDFDRNKVNISFFIQDSKFDIRKNINFVKKCTKESNVSFVSSLGNQIAEFMANGKKSTIKKNAYMRLFFKKGQFSEEQIEEGIARVKKVFEERLHPEDIEREEVKQIISIFASRMFSANLPDTELEFEENEKGLFVSKKETYRQKHMPGIYEFKDMICPVTAKFKPSNIEMGGYFEKVFAVSSIVASTEDTAILANIAELRGVTTSIWIETLPVAKYKAAARNSMKSKSASVTNNDIFDEEDLRFDRDNVKTSYRRLKENKQKMYYVSILFMITAQSMKDLEEMEDRLRDTCVEADVTLDPLETKQEAAWHSVHPLGTNKLDALIKQNIPSESVANLYPFSNNSFKDEHGLPIGRINDEKKDMVLFDLSKERDMNKHVLVLGSSGVGKTVLLWNLIQNNIITGGYTRNIDIQGTCIKFVEKLGGININMSGNNEFSINPLQIRVGDEVHAGIVDDYISVVKNWMGIYKSSWTGTQLDLFEHYLTETYAEKNITNETDLTKLRPEDYPLLSDVRARIQKAKEDYDERTSLGTLKDYNDLLLGMNSCTTGADAKLFNRYTYLGNRNFSEIQFINFDLHELMSASLDRKLAQWMNVFTYISFDVRENKDLSKYIQICIDELHMMLKKSYLPIVEIINEYERMFRKFNTSLIKCSQTMDEVNSDDDDMKAIINPLFNQPYIKFLFHMGDVDYKNVKQMLNLKDEEVAVLKKKREHRCLMRIGENVYDVDVMMPEWYKTVKADA</sequence>